<sequence length="556" mass="61254">MQFNRFSALLVVVGITLSGCGGGGGSTSTDPVIPPTNIDVNVTITGDYQVESLGTTNTINAKVSLGTLTRDLYLVLSNSATTSYTPTITHNPKVIVVPQAKTVFSTDVKEKPRILLHPQYVEDFNAQIGTLLSKAEENQFQAKTIAVPERMEDIAGTSTGIFYRSSDTSDPTAATARYVSTLPVSTDFGNKTLNIWVSDDSYGVGCAKAKCVTQDMVNALADTFLKSASDNDIYDWVTNIYGEEWGSNAEEKYSYLIPANDEITILLTDIDDDGLPASGEGRVVGFFWAKDNFDKSVVSGSNERVMFYIDSVMFANGNTTWSIDDYWPKEMVSTLAHEFQHMIHYYQKNILRYATINDNTDTWINEMLSESTEDIIGTKIGHSVEGRYPTFNENNTLSLTTWNGILADYSKVNVYGAYLLRNYGGAQVLHDIMHNSFDDQQAVVYAVNQSSNGLGKTFANLLSEWGIAVMLSDHDNLVDTPEYNIGTLFEDVYGSTIYQMNSINLFNYNPPPIIYTTSGTVKSNGNYYYKIGDNVTGDITVSLELNGQTEATLIAK</sequence>
<gene>
    <name evidence="1" type="ORF">PF327_05340</name>
</gene>
<dbReference type="Pfam" id="PF10460">
    <property type="entry name" value="Peptidase_M30"/>
    <property type="match status" value="1"/>
</dbReference>
<organism evidence="1 2">
    <name type="scientific">Sulfurovum xiamenensis</name>
    <dbReference type="NCBI Taxonomy" id="3019066"/>
    <lineage>
        <taxon>Bacteria</taxon>
        <taxon>Pseudomonadati</taxon>
        <taxon>Campylobacterota</taxon>
        <taxon>Epsilonproteobacteria</taxon>
        <taxon>Campylobacterales</taxon>
        <taxon>Sulfurovaceae</taxon>
        <taxon>Sulfurovum</taxon>
    </lineage>
</organism>
<accession>A0ABT7QS51</accession>
<comment type="caution">
    <text evidence="1">The sequence shown here is derived from an EMBL/GenBank/DDBJ whole genome shotgun (WGS) entry which is preliminary data.</text>
</comment>
<proteinExistence type="predicted"/>
<name>A0ABT7QS51_9BACT</name>
<reference evidence="1" key="1">
    <citation type="submission" date="2023-01" db="EMBL/GenBank/DDBJ databases">
        <title>Sulfurovum sp. XTW-4 genome assembly.</title>
        <authorList>
            <person name="Wang J."/>
        </authorList>
    </citation>
    <scope>NUCLEOTIDE SEQUENCE</scope>
    <source>
        <strain evidence="1">XTW-4</strain>
    </source>
</reference>
<evidence type="ECO:0000313" key="2">
    <source>
        <dbReference type="Proteomes" id="UP001169066"/>
    </source>
</evidence>
<dbReference type="PROSITE" id="PS51257">
    <property type="entry name" value="PROKAR_LIPOPROTEIN"/>
    <property type="match status" value="1"/>
</dbReference>
<dbReference type="InterPro" id="IPR019501">
    <property type="entry name" value="Peptidase_M30_hyicolysin"/>
</dbReference>
<keyword evidence="2" id="KW-1185">Reference proteome</keyword>
<dbReference type="Proteomes" id="UP001169066">
    <property type="component" value="Unassembled WGS sequence"/>
</dbReference>
<dbReference type="EMBL" id="JAQIBC010000002">
    <property type="protein sequence ID" value="MDM5263617.1"/>
    <property type="molecule type" value="Genomic_DNA"/>
</dbReference>
<protein>
    <recommendedName>
        <fullName evidence="3">Peptidase M30</fullName>
    </recommendedName>
</protein>
<evidence type="ECO:0008006" key="3">
    <source>
        <dbReference type="Google" id="ProtNLM"/>
    </source>
</evidence>
<evidence type="ECO:0000313" key="1">
    <source>
        <dbReference type="EMBL" id="MDM5263617.1"/>
    </source>
</evidence>
<dbReference type="RefSeq" id="WP_289401600.1">
    <property type="nucleotide sequence ID" value="NZ_JAQIBC010000002.1"/>
</dbReference>